<sequence length="39" mass="4590">MVFFCIALVQLNMNYLYSSNQKEMVENGILNLKKEYSDV</sequence>
<evidence type="ECO:0000313" key="2">
    <source>
        <dbReference type="Proteomes" id="UP000490821"/>
    </source>
</evidence>
<dbReference type="EMBL" id="BLMI01000275">
    <property type="protein sequence ID" value="GFI42209.1"/>
    <property type="molecule type" value="Genomic_DNA"/>
</dbReference>
<name>A0A829ZDI4_9FIRM</name>
<accession>A0A829ZDI4</accession>
<dbReference type="AlphaFoldDB" id="A0A829ZDI4"/>
<dbReference type="Proteomes" id="UP000490821">
    <property type="component" value="Unassembled WGS sequence"/>
</dbReference>
<reference evidence="1 2" key="1">
    <citation type="journal article" date="2020" name="Microbiome">
        <title>Single-cell genomics of uncultured bacteria reveals dietary fiber responders in the mouse gut microbiota.</title>
        <authorList>
            <person name="Chijiiwa R."/>
            <person name="Hosokawa M."/>
            <person name="Kogawa M."/>
            <person name="Nishikawa Y."/>
            <person name="Ide K."/>
            <person name="Sakanashi C."/>
            <person name="Takahashi K."/>
            <person name="Takeyama H."/>
        </authorList>
    </citation>
    <scope>NUCLEOTIDE SEQUENCE [LARGE SCALE GENOMIC DNA]</scope>
    <source>
        <strain evidence="1">IMSAGC_017</strain>
    </source>
</reference>
<evidence type="ECO:0000313" key="1">
    <source>
        <dbReference type="EMBL" id="GFI42209.1"/>
    </source>
</evidence>
<organism evidence="1 2">
    <name type="scientific">Thomasclavelia cocleata</name>
    <dbReference type="NCBI Taxonomy" id="69824"/>
    <lineage>
        <taxon>Bacteria</taxon>
        <taxon>Bacillati</taxon>
        <taxon>Bacillota</taxon>
        <taxon>Erysipelotrichia</taxon>
        <taxon>Erysipelotrichales</taxon>
        <taxon>Coprobacillaceae</taxon>
        <taxon>Thomasclavelia</taxon>
    </lineage>
</organism>
<comment type="caution">
    <text evidence="1">The sequence shown here is derived from an EMBL/GenBank/DDBJ whole genome shotgun (WGS) entry which is preliminary data.</text>
</comment>
<protein>
    <submittedName>
        <fullName evidence="1">Uncharacterized protein</fullName>
    </submittedName>
</protein>
<gene>
    <name evidence="1" type="ORF">IMSAGC017_02256</name>
</gene>
<proteinExistence type="predicted"/>